<keyword evidence="2" id="KW-1185">Reference proteome</keyword>
<evidence type="ECO:0000313" key="1">
    <source>
        <dbReference type="EMBL" id="KAL2822802.1"/>
    </source>
</evidence>
<protein>
    <submittedName>
        <fullName evidence="1">Uncharacterized protein</fullName>
    </submittedName>
</protein>
<proteinExistence type="predicted"/>
<organism evidence="1 2">
    <name type="scientific">Aspergillus cavernicola</name>
    <dbReference type="NCBI Taxonomy" id="176166"/>
    <lineage>
        <taxon>Eukaryota</taxon>
        <taxon>Fungi</taxon>
        <taxon>Dikarya</taxon>
        <taxon>Ascomycota</taxon>
        <taxon>Pezizomycotina</taxon>
        <taxon>Eurotiomycetes</taxon>
        <taxon>Eurotiomycetidae</taxon>
        <taxon>Eurotiales</taxon>
        <taxon>Aspergillaceae</taxon>
        <taxon>Aspergillus</taxon>
        <taxon>Aspergillus subgen. Nidulantes</taxon>
    </lineage>
</organism>
<name>A0ABR4I4W7_9EURO</name>
<gene>
    <name evidence="1" type="ORF">BDW59DRAFT_149206</name>
</gene>
<feature type="non-terminal residue" evidence="1">
    <location>
        <position position="1"/>
    </location>
</feature>
<sequence>MGESLPSQQILKWPWAWWYNLPIWRRQLVDSFYHQNPPEYFSDDWIRAITAMLSEVKSAAMDPLDPPLDFNDIFLSWPDALYDTRQIHEERFRPACHLAGLKSIRYAGMIVSKAALELEGVDFYPEELS</sequence>
<reference evidence="1 2" key="1">
    <citation type="submission" date="2024-07" db="EMBL/GenBank/DDBJ databases">
        <title>Section-level genome sequencing and comparative genomics of Aspergillus sections Usti and Cavernicolus.</title>
        <authorList>
            <consortium name="Lawrence Berkeley National Laboratory"/>
            <person name="Nybo J.L."/>
            <person name="Vesth T.C."/>
            <person name="Theobald S."/>
            <person name="Frisvad J.C."/>
            <person name="Larsen T.O."/>
            <person name="Kjaerboelling I."/>
            <person name="Rothschild-Mancinelli K."/>
            <person name="Lyhne E.K."/>
            <person name="Kogle M.E."/>
            <person name="Barry K."/>
            <person name="Clum A."/>
            <person name="Na H."/>
            <person name="Ledsgaard L."/>
            <person name="Lin J."/>
            <person name="Lipzen A."/>
            <person name="Kuo A."/>
            <person name="Riley R."/>
            <person name="Mondo S."/>
            <person name="LaButti K."/>
            <person name="Haridas S."/>
            <person name="Pangalinan J."/>
            <person name="Salamov A.A."/>
            <person name="Simmons B.A."/>
            <person name="Magnuson J.K."/>
            <person name="Chen J."/>
            <person name="Drula E."/>
            <person name="Henrissat B."/>
            <person name="Wiebenga A."/>
            <person name="Lubbers R.J."/>
            <person name="Gomes A.C."/>
            <person name="Makela M.R."/>
            <person name="Stajich J."/>
            <person name="Grigoriev I.V."/>
            <person name="Mortensen U.H."/>
            <person name="De vries R.P."/>
            <person name="Baker S.E."/>
            <person name="Andersen M.R."/>
        </authorList>
    </citation>
    <scope>NUCLEOTIDE SEQUENCE [LARGE SCALE GENOMIC DNA]</scope>
    <source>
        <strain evidence="1 2">CBS 600.67</strain>
    </source>
</reference>
<evidence type="ECO:0000313" key="2">
    <source>
        <dbReference type="Proteomes" id="UP001610335"/>
    </source>
</evidence>
<accession>A0ABR4I4W7</accession>
<comment type="caution">
    <text evidence="1">The sequence shown here is derived from an EMBL/GenBank/DDBJ whole genome shotgun (WGS) entry which is preliminary data.</text>
</comment>
<dbReference type="EMBL" id="JBFXLS010000056">
    <property type="protein sequence ID" value="KAL2822802.1"/>
    <property type="molecule type" value="Genomic_DNA"/>
</dbReference>
<dbReference type="Proteomes" id="UP001610335">
    <property type="component" value="Unassembled WGS sequence"/>
</dbReference>